<dbReference type="InterPro" id="IPR012337">
    <property type="entry name" value="RNaseH-like_sf"/>
</dbReference>
<evidence type="ECO:0000256" key="3">
    <source>
        <dbReference type="ARBA" id="ARBA00022771"/>
    </source>
</evidence>
<evidence type="ECO:0000313" key="8">
    <source>
        <dbReference type="Proteomes" id="UP000789901"/>
    </source>
</evidence>
<dbReference type="PANTHER" id="PTHR46481">
    <property type="entry name" value="ZINC FINGER BED DOMAIN-CONTAINING PROTEIN 4"/>
    <property type="match status" value="1"/>
</dbReference>
<dbReference type="SUPFAM" id="SSF53098">
    <property type="entry name" value="Ribonuclease H-like"/>
    <property type="match status" value="1"/>
</dbReference>
<comment type="caution">
    <text evidence="7">The sequence shown here is derived from an EMBL/GenBank/DDBJ whole genome shotgun (WGS) entry which is preliminary data.</text>
</comment>
<accession>A0ABN7WJ11</accession>
<keyword evidence="4" id="KW-0862">Zinc</keyword>
<dbReference type="Proteomes" id="UP000789901">
    <property type="component" value="Unassembled WGS sequence"/>
</dbReference>
<proteinExistence type="predicted"/>
<keyword evidence="8" id="KW-1185">Reference proteome</keyword>
<evidence type="ECO:0000313" key="7">
    <source>
        <dbReference type="EMBL" id="CAG8833145.1"/>
    </source>
</evidence>
<evidence type="ECO:0000256" key="4">
    <source>
        <dbReference type="ARBA" id="ARBA00022833"/>
    </source>
</evidence>
<reference evidence="7 8" key="1">
    <citation type="submission" date="2021-06" db="EMBL/GenBank/DDBJ databases">
        <authorList>
            <person name="Kallberg Y."/>
            <person name="Tangrot J."/>
            <person name="Rosling A."/>
        </authorList>
    </citation>
    <scope>NUCLEOTIDE SEQUENCE [LARGE SCALE GENOMIC DNA]</scope>
    <source>
        <strain evidence="7 8">120-4 pot B 10/14</strain>
    </source>
</reference>
<name>A0ABN7WJ11_GIGMA</name>
<dbReference type="EMBL" id="CAJVQB010046786">
    <property type="protein sequence ID" value="CAG8833145.1"/>
    <property type="molecule type" value="Genomic_DNA"/>
</dbReference>
<evidence type="ECO:0000259" key="6">
    <source>
        <dbReference type="Pfam" id="PF04937"/>
    </source>
</evidence>
<gene>
    <name evidence="7" type="ORF">GMARGA_LOCUS31407</name>
</gene>
<evidence type="ECO:0000256" key="5">
    <source>
        <dbReference type="ARBA" id="ARBA00023242"/>
    </source>
</evidence>
<keyword evidence="2" id="KW-0479">Metal-binding</keyword>
<evidence type="ECO:0000256" key="2">
    <source>
        <dbReference type="ARBA" id="ARBA00022723"/>
    </source>
</evidence>
<feature type="domain" description="DUF659" evidence="6">
    <location>
        <begin position="188"/>
        <end position="314"/>
    </location>
</feature>
<dbReference type="Pfam" id="PF04937">
    <property type="entry name" value="DUF659"/>
    <property type="match status" value="1"/>
</dbReference>
<organism evidence="7 8">
    <name type="scientific">Gigaspora margarita</name>
    <dbReference type="NCBI Taxonomy" id="4874"/>
    <lineage>
        <taxon>Eukaryota</taxon>
        <taxon>Fungi</taxon>
        <taxon>Fungi incertae sedis</taxon>
        <taxon>Mucoromycota</taxon>
        <taxon>Glomeromycotina</taxon>
        <taxon>Glomeromycetes</taxon>
        <taxon>Diversisporales</taxon>
        <taxon>Gigasporaceae</taxon>
        <taxon>Gigaspora</taxon>
    </lineage>
</organism>
<keyword evidence="5" id="KW-0539">Nucleus</keyword>
<sequence>MTENSDNDMAPPIVLFNTSMLKSSGKPKSIVWGNYIKQEKQISKGHWSVTCNYCNQFWYKGSPAALEEHLSNSCKNVPPDVHDLFLNRLTAKALEVGMSKSKKRKLGNQVQLSDFIESTKLTPEHIKDINRALVKAFVVCGIPFHIIENPFFIELLKTLCLAYEPSSNNIFSGRYLAQETAFANQMIIKKLNGSKNLTITCDGWSNSSNDSIWNFVIYTPDRCQYLWCLRNLSNEKHTQKLLAEEIANVLENIGPEKFSAVVMNLGANIKAACRIIAKQYPNILNLRCISHMVNLISRDICKTPFANRMLTRYNTVVSYFKRNYLADLTLKILAEENLVEGGGLKRWVDTRWHTMYDCVFSIIRHKVPLEIIHNRDNINVSVQSVLRTRAFFDDLYAIAFVLRPIKITISILESRNCSLSNCFVGLVRLEAAIKRLPENDYRSFRQ</sequence>
<comment type="subcellular location">
    <subcellularLocation>
        <location evidence="1">Nucleus</location>
    </subcellularLocation>
</comment>
<evidence type="ECO:0000256" key="1">
    <source>
        <dbReference type="ARBA" id="ARBA00004123"/>
    </source>
</evidence>
<keyword evidence="3" id="KW-0863">Zinc-finger</keyword>
<dbReference type="InterPro" id="IPR007021">
    <property type="entry name" value="DUF659"/>
</dbReference>
<protein>
    <submittedName>
        <fullName evidence="7">41426_t:CDS:1</fullName>
    </submittedName>
</protein>
<dbReference type="PANTHER" id="PTHR46481:SF10">
    <property type="entry name" value="ZINC FINGER BED DOMAIN-CONTAINING PROTEIN 39"/>
    <property type="match status" value="1"/>
</dbReference>
<dbReference type="InterPro" id="IPR052035">
    <property type="entry name" value="ZnF_BED_domain_contain"/>
</dbReference>